<feature type="transmembrane region" description="Helical" evidence="3">
    <location>
        <begin position="58"/>
        <end position="81"/>
    </location>
</feature>
<sequence>MYADDEHLPVELRELGGKLSTKNTLEHFDVEWTLPSLPKVQVTQQPIQDVYTIADGGLIAWSTVAGAWLCMMCTFGYANSFGVFQSAYVTENLSNYTASDIAWIGSTQNFLLFAMGIPAGLLFDMHKFRTELVVGSLMHIGCCFALSAAQNGQFYQFFLSQGLGQGIAMGLIYLPSMAVINHHFAKRRAFAVGILFTGTGIGGVIIPILVNNVLQAHGFRWAVRASGFFLMGALLVANLIMRSHYDPAHKAAPRPNIGKFLRDKPYVVAIIGAFGCGFGLLFPFTYIQLYSLTHGISQNFSFYTLAITNGAGVFGRVVPNYLADKYGPMTCQMPSLYISTVLIFALAGTKDQSSLIAFCVLYGFFSGAVFSLFAPALSLMADSMAEIGIRMGLAFAIFGIAALTGNPIIGALIGSGPEYTWWRGIVFAGTSLLVGALGITYSRYLMQLKKQKRWV</sequence>
<evidence type="ECO:0000256" key="3">
    <source>
        <dbReference type="SAM" id="Phobius"/>
    </source>
</evidence>
<dbReference type="InterPro" id="IPR036259">
    <property type="entry name" value="MFS_trans_sf"/>
</dbReference>
<feature type="transmembrane region" description="Helical" evidence="3">
    <location>
        <begin position="189"/>
        <end position="209"/>
    </location>
</feature>
<accession>A0A165J3V8</accession>
<feature type="transmembrane region" description="Helical" evidence="3">
    <location>
        <begin position="130"/>
        <end position="149"/>
    </location>
</feature>
<keyword evidence="3" id="KW-0812">Transmembrane</keyword>
<dbReference type="SUPFAM" id="SSF103473">
    <property type="entry name" value="MFS general substrate transporter"/>
    <property type="match status" value="1"/>
</dbReference>
<comment type="subcellular location">
    <subcellularLocation>
        <location evidence="1">Membrane</location>
        <topology evidence="1">Multi-pass membrane protein</topology>
    </subcellularLocation>
</comment>
<proteinExistence type="inferred from homology"/>
<keyword evidence="3" id="KW-1133">Transmembrane helix</keyword>
<evidence type="ECO:0000259" key="4">
    <source>
        <dbReference type="PROSITE" id="PS50850"/>
    </source>
</evidence>
<feature type="transmembrane region" description="Helical" evidence="3">
    <location>
        <begin position="300"/>
        <end position="318"/>
    </location>
</feature>
<dbReference type="AlphaFoldDB" id="A0A165J3V8"/>
<keyword evidence="3" id="KW-0472">Membrane</keyword>
<dbReference type="InterPro" id="IPR050327">
    <property type="entry name" value="Proton-linked_MCT"/>
</dbReference>
<protein>
    <submittedName>
        <fullName evidence="5">MFS general substrate transporter</fullName>
    </submittedName>
</protein>
<dbReference type="GO" id="GO:0022857">
    <property type="term" value="F:transmembrane transporter activity"/>
    <property type="evidence" value="ECO:0007669"/>
    <property type="project" value="InterPro"/>
</dbReference>
<dbReference type="Gene3D" id="1.20.1250.20">
    <property type="entry name" value="MFS general substrate transporter like domains"/>
    <property type="match status" value="2"/>
</dbReference>
<feature type="domain" description="Major facilitator superfamily (MFS) profile" evidence="4">
    <location>
        <begin position="265"/>
        <end position="455"/>
    </location>
</feature>
<feature type="transmembrane region" description="Helical" evidence="3">
    <location>
        <begin position="425"/>
        <end position="446"/>
    </location>
</feature>
<feature type="transmembrane region" description="Helical" evidence="3">
    <location>
        <begin position="393"/>
        <end position="413"/>
    </location>
</feature>
<evidence type="ECO:0000256" key="2">
    <source>
        <dbReference type="ARBA" id="ARBA00006727"/>
    </source>
</evidence>
<evidence type="ECO:0000256" key="1">
    <source>
        <dbReference type="ARBA" id="ARBA00004141"/>
    </source>
</evidence>
<dbReference type="PANTHER" id="PTHR11360:SF234">
    <property type="entry name" value="MFS-TYPE TRANSPORTER DBAD-RELATED"/>
    <property type="match status" value="1"/>
</dbReference>
<feature type="transmembrane region" description="Helical" evidence="3">
    <location>
        <begin position="355"/>
        <end position="381"/>
    </location>
</feature>
<feature type="transmembrane region" description="Helical" evidence="3">
    <location>
        <begin position="266"/>
        <end position="288"/>
    </location>
</feature>
<dbReference type="GO" id="GO:0016020">
    <property type="term" value="C:membrane"/>
    <property type="evidence" value="ECO:0007669"/>
    <property type="project" value="UniProtKB-SubCell"/>
</dbReference>
<feature type="transmembrane region" description="Helical" evidence="3">
    <location>
        <begin position="101"/>
        <end position="123"/>
    </location>
</feature>
<comment type="similarity">
    <text evidence="2">Belongs to the major facilitator superfamily. Monocarboxylate porter (TC 2.A.1.13) family.</text>
</comment>
<dbReference type="Proteomes" id="UP000076842">
    <property type="component" value="Unassembled WGS sequence"/>
</dbReference>
<name>A0A165J3V8_9BASI</name>
<keyword evidence="6" id="KW-1185">Reference proteome</keyword>
<evidence type="ECO:0000313" key="6">
    <source>
        <dbReference type="Proteomes" id="UP000076842"/>
    </source>
</evidence>
<reference evidence="5 6" key="1">
    <citation type="journal article" date="2016" name="Mol. Biol. Evol.">
        <title>Comparative Genomics of Early-Diverging Mushroom-Forming Fungi Provides Insights into the Origins of Lignocellulose Decay Capabilities.</title>
        <authorList>
            <person name="Nagy L.G."/>
            <person name="Riley R."/>
            <person name="Tritt A."/>
            <person name="Adam C."/>
            <person name="Daum C."/>
            <person name="Floudas D."/>
            <person name="Sun H."/>
            <person name="Yadav J.S."/>
            <person name="Pangilinan J."/>
            <person name="Larsson K.H."/>
            <person name="Matsuura K."/>
            <person name="Barry K."/>
            <person name="Labutti K."/>
            <person name="Kuo R."/>
            <person name="Ohm R.A."/>
            <person name="Bhattacharya S.S."/>
            <person name="Shirouzu T."/>
            <person name="Yoshinaga Y."/>
            <person name="Martin F.M."/>
            <person name="Grigoriev I.V."/>
            <person name="Hibbett D.S."/>
        </authorList>
    </citation>
    <scope>NUCLEOTIDE SEQUENCE [LARGE SCALE GENOMIC DNA]</scope>
    <source>
        <strain evidence="5 6">HHB12733</strain>
    </source>
</reference>
<gene>
    <name evidence="5" type="ORF">CALCODRAFT_447619</name>
</gene>
<organism evidence="5 6">
    <name type="scientific">Calocera cornea HHB12733</name>
    <dbReference type="NCBI Taxonomy" id="1353952"/>
    <lineage>
        <taxon>Eukaryota</taxon>
        <taxon>Fungi</taxon>
        <taxon>Dikarya</taxon>
        <taxon>Basidiomycota</taxon>
        <taxon>Agaricomycotina</taxon>
        <taxon>Dacrymycetes</taxon>
        <taxon>Dacrymycetales</taxon>
        <taxon>Dacrymycetaceae</taxon>
        <taxon>Calocera</taxon>
    </lineage>
</organism>
<dbReference type="Pfam" id="PF07690">
    <property type="entry name" value="MFS_1"/>
    <property type="match status" value="1"/>
</dbReference>
<dbReference type="EMBL" id="KV423924">
    <property type="protein sequence ID" value="KZT61339.1"/>
    <property type="molecule type" value="Genomic_DNA"/>
</dbReference>
<dbReference type="PROSITE" id="PS50850">
    <property type="entry name" value="MFS"/>
    <property type="match status" value="1"/>
</dbReference>
<evidence type="ECO:0000313" key="5">
    <source>
        <dbReference type="EMBL" id="KZT61339.1"/>
    </source>
</evidence>
<dbReference type="InParanoid" id="A0A165J3V8"/>
<dbReference type="PANTHER" id="PTHR11360">
    <property type="entry name" value="MONOCARBOXYLATE TRANSPORTER"/>
    <property type="match status" value="1"/>
</dbReference>
<dbReference type="InterPro" id="IPR011701">
    <property type="entry name" value="MFS"/>
</dbReference>
<feature type="transmembrane region" description="Helical" evidence="3">
    <location>
        <begin position="330"/>
        <end position="349"/>
    </location>
</feature>
<dbReference type="InterPro" id="IPR020846">
    <property type="entry name" value="MFS_dom"/>
</dbReference>
<feature type="transmembrane region" description="Helical" evidence="3">
    <location>
        <begin position="155"/>
        <end position="177"/>
    </location>
</feature>
<dbReference type="OrthoDB" id="6509908at2759"/>
<feature type="transmembrane region" description="Helical" evidence="3">
    <location>
        <begin position="221"/>
        <end position="241"/>
    </location>
</feature>